<dbReference type="PANTHER" id="PTHR33416">
    <property type="entry name" value="NUCLEAR PORE COMPLEX PROTEIN NUP1"/>
    <property type="match status" value="1"/>
</dbReference>
<evidence type="ECO:0000256" key="1">
    <source>
        <dbReference type="SAM" id="MobiDB-lite"/>
    </source>
</evidence>
<organism evidence="2 3">
    <name type="scientific">Fraxinus pennsylvanica</name>
    <dbReference type="NCBI Taxonomy" id="56036"/>
    <lineage>
        <taxon>Eukaryota</taxon>
        <taxon>Viridiplantae</taxon>
        <taxon>Streptophyta</taxon>
        <taxon>Embryophyta</taxon>
        <taxon>Tracheophyta</taxon>
        <taxon>Spermatophyta</taxon>
        <taxon>Magnoliopsida</taxon>
        <taxon>eudicotyledons</taxon>
        <taxon>Gunneridae</taxon>
        <taxon>Pentapetalae</taxon>
        <taxon>asterids</taxon>
        <taxon>lamiids</taxon>
        <taxon>Lamiales</taxon>
        <taxon>Oleaceae</taxon>
        <taxon>Oleeae</taxon>
        <taxon>Fraxinus</taxon>
    </lineage>
</organism>
<feature type="compositionally biased region" description="Basic residues" evidence="1">
    <location>
        <begin position="231"/>
        <end position="244"/>
    </location>
</feature>
<dbReference type="GO" id="GO:0071763">
    <property type="term" value="P:nuclear membrane organization"/>
    <property type="evidence" value="ECO:0007669"/>
    <property type="project" value="TreeGrafter"/>
</dbReference>
<gene>
    <name evidence="2" type="ORF">FPE_LOCUS6671</name>
</gene>
<dbReference type="PANTHER" id="PTHR33416:SF20">
    <property type="entry name" value="NUCLEAR PORE COMPLEX PROTEIN NUP1"/>
    <property type="match status" value="1"/>
</dbReference>
<sequence>MTSLNFLTDLMIFEQPVNTDRTVSSNQLMRMLGAAMATHQVPLHCVYHLADCSIANNTSFASSSANSEVPSTNINFGFSSIGSSSESNAVGPGNGPTASGALSSSFAATATSLFGSSWQSPKSSNLGSTFTSPSPSTRFAFGATSSSFAATSTALMPVFGNPPTFAASTGNDQMNADDRSTVQSQPSPFQFAGQQNQVASQNPSSFQALASLEFNAGGSFSLGSGGDKSGRKYVKASRSKNRKK</sequence>
<feature type="region of interest" description="Disordered" evidence="1">
    <location>
        <begin position="164"/>
        <end position="186"/>
    </location>
</feature>
<dbReference type="EMBL" id="OU503039">
    <property type="protein sequence ID" value="CAI9759241.1"/>
    <property type="molecule type" value="Genomic_DNA"/>
</dbReference>
<evidence type="ECO:0000313" key="2">
    <source>
        <dbReference type="EMBL" id="CAI9759241.1"/>
    </source>
</evidence>
<protein>
    <submittedName>
        <fullName evidence="2">Uncharacterized protein</fullName>
    </submittedName>
</protein>
<feature type="region of interest" description="Disordered" evidence="1">
    <location>
        <begin position="220"/>
        <end position="244"/>
    </location>
</feature>
<keyword evidence="3" id="KW-1185">Reference proteome</keyword>
<dbReference type="AlphaFoldDB" id="A0AAD1YXE6"/>
<dbReference type="Proteomes" id="UP000834106">
    <property type="component" value="Chromosome 4"/>
</dbReference>
<name>A0AAD1YXE6_9LAMI</name>
<evidence type="ECO:0000313" key="3">
    <source>
        <dbReference type="Proteomes" id="UP000834106"/>
    </source>
</evidence>
<dbReference type="GO" id="GO:0005635">
    <property type="term" value="C:nuclear envelope"/>
    <property type="evidence" value="ECO:0007669"/>
    <property type="project" value="TreeGrafter"/>
</dbReference>
<proteinExistence type="predicted"/>
<accession>A0AAD1YXE6</accession>
<reference evidence="2" key="1">
    <citation type="submission" date="2023-05" db="EMBL/GenBank/DDBJ databases">
        <authorList>
            <person name="Huff M."/>
        </authorList>
    </citation>
    <scope>NUCLEOTIDE SEQUENCE</scope>
</reference>
<dbReference type="GO" id="GO:0016973">
    <property type="term" value="P:poly(A)+ mRNA export from nucleus"/>
    <property type="evidence" value="ECO:0007669"/>
    <property type="project" value="TreeGrafter"/>
</dbReference>